<dbReference type="PANTHER" id="PTHR23236">
    <property type="entry name" value="EUKARYOTIC TRANSLATION INITIATION FACTOR 4B/4H"/>
    <property type="match status" value="1"/>
</dbReference>
<evidence type="ECO:0000256" key="3">
    <source>
        <dbReference type="SAM" id="MobiDB-lite"/>
    </source>
</evidence>
<feature type="compositionally biased region" description="Basic and acidic residues" evidence="3">
    <location>
        <begin position="358"/>
        <end position="375"/>
    </location>
</feature>
<feature type="region of interest" description="Disordered" evidence="3">
    <location>
        <begin position="325"/>
        <end position="424"/>
    </location>
</feature>
<dbReference type="InterPro" id="IPR000504">
    <property type="entry name" value="RRM_dom"/>
</dbReference>
<dbReference type="Gene3D" id="3.30.70.330">
    <property type="match status" value="1"/>
</dbReference>
<evidence type="ECO:0000313" key="5">
    <source>
        <dbReference type="Proteomes" id="UP000694867"/>
    </source>
</evidence>
<evidence type="ECO:0000259" key="4">
    <source>
        <dbReference type="PROSITE" id="PS50102"/>
    </source>
</evidence>
<evidence type="ECO:0000256" key="1">
    <source>
        <dbReference type="ARBA" id="ARBA00022884"/>
    </source>
</evidence>
<keyword evidence="6" id="KW-0648">Protein biosynthesis</keyword>
<feature type="compositionally biased region" description="Basic and acidic residues" evidence="3">
    <location>
        <begin position="277"/>
        <end position="298"/>
    </location>
</feature>
<evidence type="ECO:0000256" key="2">
    <source>
        <dbReference type="PROSITE-ProRule" id="PRU00176"/>
    </source>
</evidence>
<keyword evidence="6" id="KW-0396">Initiation factor</keyword>
<dbReference type="CTD" id="1975"/>
<dbReference type="KEGG" id="goe:100908041"/>
<dbReference type="Proteomes" id="UP000694867">
    <property type="component" value="Unplaced"/>
</dbReference>
<keyword evidence="1 2" id="KW-0694">RNA-binding</keyword>
<accession>A0AAJ7WIL2</accession>
<protein>
    <submittedName>
        <fullName evidence="6">Eukaryotic translation initiation factor 4B</fullName>
    </submittedName>
</protein>
<dbReference type="PROSITE" id="PS50102">
    <property type="entry name" value="RRM"/>
    <property type="match status" value="1"/>
</dbReference>
<reference evidence="6" key="1">
    <citation type="submission" date="2025-08" db="UniProtKB">
        <authorList>
            <consortium name="RefSeq"/>
        </authorList>
    </citation>
    <scope>IDENTIFICATION</scope>
</reference>
<feature type="domain" description="RRM" evidence="4">
    <location>
        <begin position="76"/>
        <end position="151"/>
    </location>
</feature>
<feature type="compositionally biased region" description="Basic and acidic residues" evidence="3">
    <location>
        <begin position="325"/>
        <end position="350"/>
    </location>
</feature>
<dbReference type="InterPro" id="IPR012677">
    <property type="entry name" value="Nucleotide-bd_a/b_plait_sf"/>
</dbReference>
<dbReference type="PANTHER" id="PTHR23236:SF2">
    <property type="entry name" value="EUKARYOTIC TRANSLATION INITIATION FACTOR 4B"/>
    <property type="match status" value="1"/>
</dbReference>
<evidence type="ECO:0000313" key="6">
    <source>
        <dbReference type="RefSeq" id="XP_028968310.1"/>
    </source>
</evidence>
<sequence>MSGKKNRKFKGKALDLNEYLGDSGIINVKQGFQVVQKNFLEDASGSDIGPIVLPTAPISSRGGNVDETKVPREPPYVAFLGNLPFEISEDEVAGFFGELRLSSVRFVRDSSERFRGFGYAEFQDRAALIDALGLDGDILRNREIRVSLPNDSENEGRGGFGRDSGRSGGFMSRSERPMERDLPNDWRAAAREEQSTRGFDNYSRPDRYGGRDGGSGDRDRDRGGNESRDWRSDSRGFSGRYEPPRDREETSSAPAGRPKLKIAPRTLPVDPIKVSHRVQEDPLPEKKPEKPKVEKPKAADIFGAAKPVDTAAKLQEIEKRLEAKQREEAEKAKQQEKLEQQKASSKETSPRQEQPSEDSSKKWREEIRVEKEKKERKQRSERRAPAQNLEEPQFNPTSKNKYADLDVSENQDGSGAEDGIEPEN</sequence>
<dbReference type="GO" id="GO:0003723">
    <property type="term" value="F:RNA binding"/>
    <property type="evidence" value="ECO:0007669"/>
    <property type="project" value="UniProtKB-UniRule"/>
</dbReference>
<proteinExistence type="predicted"/>
<feature type="compositionally biased region" description="Basic and acidic residues" evidence="3">
    <location>
        <begin position="203"/>
        <end position="234"/>
    </location>
</feature>
<name>A0AAJ7WIL2_9ACAR</name>
<feature type="compositionally biased region" description="Basic and acidic residues" evidence="3">
    <location>
        <begin position="173"/>
        <end position="195"/>
    </location>
</feature>
<feature type="compositionally biased region" description="Gly residues" evidence="3">
    <location>
        <begin position="157"/>
        <end position="168"/>
    </location>
</feature>
<feature type="region of interest" description="Disordered" evidence="3">
    <location>
        <begin position="149"/>
        <end position="309"/>
    </location>
</feature>
<dbReference type="SMART" id="SM00360">
    <property type="entry name" value="RRM"/>
    <property type="match status" value="1"/>
</dbReference>
<dbReference type="InterPro" id="IPR035979">
    <property type="entry name" value="RBD_domain_sf"/>
</dbReference>
<organism evidence="5 6">
    <name type="scientific">Galendromus occidentalis</name>
    <name type="common">western predatory mite</name>
    <dbReference type="NCBI Taxonomy" id="34638"/>
    <lineage>
        <taxon>Eukaryota</taxon>
        <taxon>Metazoa</taxon>
        <taxon>Ecdysozoa</taxon>
        <taxon>Arthropoda</taxon>
        <taxon>Chelicerata</taxon>
        <taxon>Arachnida</taxon>
        <taxon>Acari</taxon>
        <taxon>Parasitiformes</taxon>
        <taxon>Mesostigmata</taxon>
        <taxon>Gamasina</taxon>
        <taxon>Phytoseioidea</taxon>
        <taxon>Phytoseiidae</taxon>
        <taxon>Typhlodrominae</taxon>
        <taxon>Galendromus</taxon>
    </lineage>
</organism>
<dbReference type="RefSeq" id="XP_028968310.1">
    <property type="nucleotide sequence ID" value="XM_029112477.1"/>
</dbReference>
<gene>
    <name evidence="6" type="primary">LOC100908041</name>
</gene>
<keyword evidence="5" id="KW-1185">Reference proteome</keyword>
<dbReference type="SUPFAM" id="SSF54928">
    <property type="entry name" value="RNA-binding domain, RBD"/>
    <property type="match status" value="1"/>
</dbReference>
<dbReference type="GeneID" id="100908041"/>
<dbReference type="AlphaFoldDB" id="A0AAJ7WIL2"/>
<dbReference type="Pfam" id="PF00076">
    <property type="entry name" value="RRM_1"/>
    <property type="match status" value="1"/>
</dbReference>
<dbReference type="GO" id="GO:0003743">
    <property type="term" value="F:translation initiation factor activity"/>
    <property type="evidence" value="ECO:0007669"/>
    <property type="project" value="UniProtKB-KW"/>
</dbReference>